<dbReference type="InterPro" id="IPR009492">
    <property type="entry name" value="TniQ"/>
</dbReference>
<dbReference type="OrthoDB" id="470139at2"/>
<evidence type="ECO:0000313" key="3">
    <source>
        <dbReference type="EMBL" id="QCZ92830.1"/>
    </source>
</evidence>
<evidence type="ECO:0008006" key="5">
    <source>
        <dbReference type="Google" id="ProtNLM"/>
    </source>
</evidence>
<organism evidence="3 4">
    <name type="scientific">Salinimonas iocasae</name>
    <dbReference type="NCBI Taxonomy" id="2572577"/>
    <lineage>
        <taxon>Bacteria</taxon>
        <taxon>Pseudomonadati</taxon>
        <taxon>Pseudomonadota</taxon>
        <taxon>Gammaproteobacteria</taxon>
        <taxon>Alteromonadales</taxon>
        <taxon>Alteromonadaceae</taxon>
        <taxon>Alteromonas/Salinimonas group</taxon>
        <taxon>Salinimonas</taxon>
    </lineage>
</organism>
<name>A0A5B7YBE8_9ALTE</name>
<dbReference type="AlphaFoldDB" id="A0A5B7YBE8"/>
<evidence type="ECO:0000259" key="1">
    <source>
        <dbReference type="Pfam" id="PF06527"/>
    </source>
</evidence>
<protein>
    <recommendedName>
        <fullName evidence="5">Transposon Tn7 transposition protein TnsD C-termianl domain-containing protein</fullName>
    </recommendedName>
</protein>
<dbReference type="Proteomes" id="UP000304912">
    <property type="component" value="Chromosome"/>
</dbReference>
<evidence type="ECO:0000259" key="2">
    <source>
        <dbReference type="Pfam" id="PF15978"/>
    </source>
</evidence>
<proteinExistence type="predicted"/>
<dbReference type="EMBL" id="CP039852">
    <property type="protein sequence ID" value="QCZ92830.1"/>
    <property type="molecule type" value="Genomic_DNA"/>
</dbReference>
<dbReference type="Pfam" id="PF15978">
    <property type="entry name" value="TnsD"/>
    <property type="match status" value="1"/>
</dbReference>
<dbReference type="Pfam" id="PF06527">
    <property type="entry name" value="TniQ"/>
    <property type="match status" value="1"/>
</dbReference>
<keyword evidence="4" id="KW-1185">Reference proteome</keyword>
<dbReference type="KEGG" id="salk:FBQ74_04740"/>
<gene>
    <name evidence="3" type="ORF">FBQ74_04740</name>
</gene>
<feature type="domain" description="TniQ" evidence="1">
    <location>
        <begin position="13"/>
        <end position="165"/>
    </location>
</feature>
<sequence>MRASVRSVQLGRFFPRPFADEALFSVIQRVVLTHGGGKDKRIVSALFGSRSLQFCSQFPSVIPHLKGQSNIPCDSWITEHTVLPIYRPFTPQKRYESAVDALKVGKGNHVFKALGITASREKLTPEAKYCSQCAQDDEKSAGLAYWHVGHQLPGLTHCVFHNERLSVMCLSRKKFDVWPIVSDSKSIKAPEGSEAERHLSLLINESFILGKTVGLIPDLYERYFSRLIARGFTTSCGHLRLQQLRTEMSAFWQGLSYHPCFKDALSTQHSLPFPSNLFAYQDACHSPIKHLLLIGFLFGDIATLMSFTNTSERVKKCPPLTKVRKPEADIEATIVDALTSGLSLRKVSEKFRVSIGFVKKVAVIHKIELDLRPQKIFRPEQDEIIDKLALGYPTQDIAKQCHCSTGAIETILSQHPDIVELRADTRKLRKRERMRLSLLNTINELQCPRRNDIKLKNGTAYMWLYKHDKVWLYDHLPAQIPRCYRRSKT</sequence>
<reference evidence="3 4" key="1">
    <citation type="submission" date="2019-04" db="EMBL/GenBank/DDBJ databases">
        <title>Salinimonas iocasae sp. nov., a halophilic bacterium isolated from the outer tube casing of tubeworms in Okinawa Trough.</title>
        <authorList>
            <person name="Zhang H."/>
            <person name="Wang H."/>
            <person name="Li C."/>
        </authorList>
    </citation>
    <scope>NUCLEOTIDE SEQUENCE [LARGE SCALE GENOMIC DNA]</scope>
    <source>
        <strain evidence="3 4">KX18D6</strain>
    </source>
</reference>
<feature type="domain" description="Transposon Tn7 transposition protein TnsD C-terminal" evidence="2">
    <location>
        <begin position="218"/>
        <end position="479"/>
    </location>
</feature>
<evidence type="ECO:0000313" key="4">
    <source>
        <dbReference type="Proteomes" id="UP000304912"/>
    </source>
</evidence>
<dbReference type="InterPro" id="IPR032750">
    <property type="entry name" value="TnsD_C"/>
</dbReference>
<accession>A0A5B7YBE8</accession>